<dbReference type="Proteomes" id="UP000033710">
    <property type="component" value="Unassembled WGS sequence"/>
</dbReference>
<sequence>MHFPTNSRLFGKKEKAPRSDHRGPLHINVSGHGSEVGGDEATNQTSEGSSASILSHPDVILAQMLVMPFAHQAPQVPQAPAQSTTPVVSGTASSDEAQEHDAAVDGYYYVHNAHAFRSMMELRAQQIRDNADQHSVRRTTKGERHSAVPRATVKPDLLTIPEETEPAEPEAPEAPEADAHVADEDDAASDASSVLSDLSEGALVADEGEWAYFVAQEGVVLARSPSAASAGSLACSSLHSFEFGEGCLSFRALGAVFRRGLRALVRRHH</sequence>
<accession>A0A0F2MIU0</accession>
<name>A0A0F2MIU0_SPOSC</name>
<evidence type="ECO:0000313" key="3">
    <source>
        <dbReference type="Proteomes" id="UP000033710"/>
    </source>
</evidence>
<dbReference type="VEuPathDB" id="FungiDB:SPSK_06555"/>
<feature type="region of interest" description="Disordered" evidence="1">
    <location>
        <begin position="127"/>
        <end position="192"/>
    </location>
</feature>
<feature type="compositionally biased region" description="Acidic residues" evidence="1">
    <location>
        <begin position="162"/>
        <end position="176"/>
    </location>
</feature>
<evidence type="ECO:0000313" key="2">
    <source>
        <dbReference type="EMBL" id="KJR89618.1"/>
    </source>
</evidence>
<dbReference type="RefSeq" id="XP_016592294.1">
    <property type="nucleotide sequence ID" value="XM_016733257.1"/>
</dbReference>
<comment type="caution">
    <text evidence="2">The sequence shown here is derived from an EMBL/GenBank/DDBJ whole genome shotgun (WGS) entry which is preliminary data.</text>
</comment>
<dbReference type="OrthoDB" id="10396082at2759"/>
<feature type="region of interest" description="Disordered" evidence="1">
    <location>
        <begin position="1"/>
        <end position="51"/>
    </location>
</feature>
<dbReference type="KEGG" id="ssck:SPSK_06555"/>
<gene>
    <name evidence="2" type="ORF">SPSK_06555</name>
</gene>
<dbReference type="GeneID" id="27668534"/>
<feature type="compositionally biased region" description="Polar residues" evidence="1">
    <location>
        <begin position="41"/>
        <end position="51"/>
    </location>
</feature>
<feature type="compositionally biased region" description="Basic and acidic residues" evidence="1">
    <location>
        <begin position="11"/>
        <end position="23"/>
    </location>
</feature>
<dbReference type="EMBL" id="AXCR01000001">
    <property type="protein sequence ID" value="KJR89618.1"/>
    <property type="molecule type" value="Genomic_DNA"/>
</dbReference>
<proteinExistence type="predicted"/>
<evidence type="ECO:0000256" key="1">
    <source>
        <dbReference type="SAM" id="MobiDB-lite"/>
    </source>
</evidence>
<feature type="compositionally biased region" description="Polar residues" evidence="1">
    <location>
        <begin position="83"/>
        <end position="95"/>
    </location>
</feature>
<protein>
    <submittedName>
        <fullName evidence="2">Uncharacterized protein</fullName>
    </submittedName>
</protein>
<feature type="region of interest" description="Disordered" evidence="1">
    <location>
        <begin position="76"/>
        <end position="98"/>
    </location>
</feature>
<reference evidence="2 3" key="1">
    <citation type="journal article" date="2014" name="BMC Genomics">
        <title>Comparative genomics of the major fungal agents of human and animal Sporotrichosis: Sporothrix schenckii and Sporothrix brasiliensis.</title>
        <authorList>
            <person name="Teixeira M.M."/>
            <person name="de Almeida L.G."/>
            <person name="Kubitschek-Barreira P."/>
            <person name="Alves F.L."/>
            <person name="Kioshima E.S."/>
            <person name="Abadio A.K."/>
            <person name="Fernandes L."/>
            <person name="Derengowski L.S."/>
            <person name="Ferreira K.S."/>
            <person name="Souza R.C."/>
            <person name="Ruiz J.C."/>
            <person name="de Andrade N.C."/>
            <person name="Paes H.C."/>
            <person name="Nicola A.M."/>
            <person name="Albuquerque P."/>
            <person name="Gerber A.L."/>
            <person name="Martins V.P."/>
            <person name="Peconick L.D."/>
            <person name="Neto A.V."/>
            <person name="Chaucanez C.B."/>
            <person name="Silva P.A."/>
            <person name="Cunha O.L."/>
            <person name="de Oliveira F.F."/>
            <person name="dos Santos T.C."/>
            <person name="Barros A.L."/>
            <person name="Soares M.A."/>
            <person name="de Oliveira L.M."/>
            <person name="Marini M.M."/>
            <person name="Villalobos-Duno H."/>
            <person name="Cunha M.M."/>
            <person name="de Hoog S."/>
            <person name="da Silveira J.F."/>
            <person name="Henrissat B."/>
            <person name="Nino-Vega G.A."/>
            <person name="Cisalpino P.S."/>
            <person name="Mora-Montes H.M."/>
            <person name="Almeida S.R."/>
            <person name="Stajich J.E."/>
            <person name="Lopes-Bezerra L.M."/>
            <person name="Vasconcelos A.T."/>
            <person name="Felipe M.S."/>
        </authorList>
    </citation>
    <scope>NUCLEOTIDE SEQUENCE [LARGE SCALE GENOMIC DNA]</scope>
    <source>
        <strain evidence="2 3">1099-18</strain>
    </source>
</reference>
<reference evidence="2 3" key="2">
    <citation type="journal article" date="2015" name="Eukaryot. Cell">
        <title>Asexual propagation of a virulent clone complex in a human and feline outbreak of sporotrichosis.</title>
        <authorList>
            <person name="Teixeira Mde M."/>
            <person name="Rodrigues A.M."/>
            <person name="Tsui C.K."/>
            <person name="de Almeida L.G."/>
            <person name="Van Diepeningen A.D."/>
            <person name="van den Ende B.G."/>
            <person name="Fernandes G.F."/>
            <person name="Kano R."/>
            <person name="Hamelin R.C."/>
            <person name="Lopes-Bezerra L.M."/>
            <person name="Vasconcelos A.T."/>
            <person name="de Hoog S."/>
            <person name="de Camargo Z.P."/>
            <person name="Felipe M.S."/>
        </authorList>
    </citation>
    <scope>NUCLEOTIDE SEQUENCE [LARGE SCALE GENOMIC DNA]</scope>
    <source>
        <strain evidence="2 3">1099-18</strain>
    </source>
</reference>
<feature type="compositionally biased region" description="Basic and acidic residues" evidence="1">
    <location>
        <begin position="129"/>
        <end position="146"/>
    </location>
</feature>
<organism evidence="2 3">
    <name type="scientific">Sporothrix schenckii 1099-18</name>
    <dbReference type="NCBI Taxonomy" id="1397361"/>
    <lineage>
        <taxon>Eukaryota</taxon>
        <taxon>Fungi</taxon>
        <taxon>Dikarya</taxon>
        <taxon>Ascomycota</taxon>
        <taxon>Pezizomycotina</taxon>
        <taxon>Sordariomycetes</taxon>
        <taxon>Sordariomycetidae</taxon>
        <taxon>Ophiostomatales</taxon>
        <taxon>Ophiostomataceae</taxon>
        <taxon>Sporothrix</taxon>
    </lineage>
</organism>
<dbReference type="AlphaFoldDB" id="A0A0F2MIU0"/>